<dbReference type="EMBL" id="MNCJ02000317">
    <property type="protein sequence ID" value="KAF5817664.1"/>
    <property type="molecule type" value="Genomic_DNA"/>
</dbReference>
<protein>
    <submittedName>
        <fullName evidence="1">Uncharacterized protein</fullName>
    </submittedName>
</protein>
<accession>A0A9K3JM40</accession>
<name>A0A9K3JM40_HELAN</name>
<comment type="caution">
    <text evidence="1">The sequence shown here is derived from an EMBL/GenBank/DDBJ whole genome shotgun (WGS) entry which is preliminary data.</text>
</comment>
<evidence type="ECO:0000313" key="2">
    <source>
        <dbReference type="Proteomes" id="UP000215914"/>
    </source>
</evidence>
<reference evidence="1" key="2">
    <citation type="submission" date="2020-06" db="EMBL/GenBank/DDBJ databases">
        <title>Helianthus annuus Genome sequencing and assembly Release 2.</title>
        <authorList>
            <person name="Gouzy J."/>
            <person name="Langlade N."/>
            <person name="Munos S."/>
        </authorList>
    </citation>
    <scope>NUCLEOTIDE SEQUENCE</scope>
    <source>
        <tissue evidence="1">Leaves</tissue>
    </source>
</reference>
<dbReference type="Proteomes" id="UP000215914">
    <property type="component" value="Unassembled WGS sequence"/>
</dbReference>
<gene>
    <name evidence="1" type="ORF">HanXRQr2_Chr02g0055731</name>
</gene>
<dbReference type="Gramene" id="mRNA:HanXRQr2_Chr02g0055731">
    <property type="protein sequence ID" value="CDS:HanXRQr2_Chr02g0055731.1"/>
    <property type="gene ID" value="HanXRQr2_Chr02g0055731"/>
</dbReference>
<reference evidence="1" key="1">
    <citation type="journal article" date="2017" name="Nature">
        <title>The sunflower genome provides insights into oil metabolism, flowering and Asterid evolution.</title>
        <authorList>
            <person name="Badouin H."/>
            <person name="Gouzy J."/>
            <person name="Grassa C.J."/>
            <person name="Murat F."/>
            <person name="Staton S.E."/>
            <person name="Cottret L."/>
            <person name="Lelandais-Briere C."/>
            <person name="Owens G.L."/>
            <person name="Carrere S."/>
            <person name="Mayjonade B."/>
            <person name="Legrand L."/>
            <person name="Gill N."/>
            <person name="Kane N.C."/>
            <person name="Bowers J.E."/>
            <person name="Hubner S."/>
            <person name="Bellec A."/>
            <person name="Berard A."/>
            <person name="Berges H."/>
            <person name="Blanchet N."/>
            <person name="Boniface M.C."/>
            <person name="Brunel D."/>
            <person name="Catrice O."/>
            <person name="Chaidir N."/>
            <person name="Claudel C."/>
            <person name="Donnadieu C."/>
            <person name="Faraut T."/>
            <person name="Fievet G."/>
            <person name="Helmstetter N."/>
            <person name="King M."/>
            <person name="Knapp S.J."/>
            <person name="Lai Z."/>
            <person name="Le Paslier M.C."/>
            <person name="Lippi Y."/>
            <person name="Lorenzon L."/>
            <person name="Mandel J.R."/>
            <person name="Marage G."/>
            <person name="Marchand G."/>
            <person name="Marquand E."/>
            <person name="Bret-Mestries E."/>
            <person name="Morien E."/>
            <person name="Nambeesan S."/>
            <person name="Nguyen T."/>
            <person name="Pegot-Espagnet P."/>
            <person name="Pouilly N."/>
            <person name="Raftis F."/>
            <person name="Sallet E."/>
            <person name="Schiex T."/>
            <person name="Thomas J."/>
            <person name="Vandecasteele C."/>
            <person name="Vares D."/>
            <person name="Vear F."/>
            <person name="Vautrin S."/>
            <person name="Crespi M."/>
            <person name="Mangin B."/>
            <person name="Burke J.M."/>
            <person name="Salse J."/>
            <person name="Munos S."/>
            <person name="Vincourt P."/>
            <person name="Rieseberg L.H."/>
            <person name="Langlade N.B."/>
        </authorList>
    </citation>
    <scope>NUCLEOTIDE SEQUENCE</scope>
    <source>
        <tissue evidence="1">Leaves</tissue>
    </source>
</reference>
<sequence length="85" mass="9839">MMIGLRNQRNTRVAVLEDMMSFIEVIMSDLSLGLQTNRTNTNKTNNGCVDTMLHAMQCSFDEQDFVCVRLLRKYICVHEQLPNEI</sequence>
<evidence type="ECO:0000313" key="1">
    <source>
        <dbReference type="EMBL" id="KAF5817664.1"/>
    </source>
</evidence>
<keyword evidence="2" id="KW-1185">Reference proteome</keyword>
<organism evidence="1 2">
    <name type="scientific">Helianthus annuus</name>
    <name type="common">Common sunflower</name>
    <dbReference type="NCBI Taxonomy" id="4232"/>
    <lineage>
        <taxon>Eukaryota</taxon>
        <taxon>Viridiplantae</taxon>
        <taxon>Streptophyta</taxon>
        <taxon>Embryophyta</taxon>
        <taxon>Tracheophyta</taxon>
        <taxon>Spermatophyta</taxon>
        <taxon>Magnoliopsida</taxon>
        <taxon>eudicotyledons</taxon>
        <taxon>Gunneridae</taxon>
        <taxon>Pentapetalae</taxon>
        <taxon>asterids</taxon>
        <taxon>campanulids</taxon>
        <taxon>Asterales</taxon>
        <taxon>Asteraceae</taxon>
        <taxon>Asteroideae</taxon>
        <taxon>Heliantheae alliance</taxon>
        <taxon>Heliantheae</taxon>
        <taxon>Helianthus</taxon>
    </lineage>
</organism>
<proteinExistence type="predicted"/>
<dbReference type="AlphaFoldDB" id="A0A9K3JM40"/>